<gene>
    <name evidence="1" type="ORF">Ssi02_65680</name>
</gene>
<name>A0A919RM59_9ACTN</name>
<comment type="caution">
    <text evidence="1">The sequence shown here is derived from an EMBL/GenBank/DDBJ whole genome shotgun (WGS) entry which is preliminary data.</text>
</comment>
<sequence>MSLTQILLDATNEDRTHTALVVQATYQPVGGLGNIAMPPTFPIEERERDLTRKYLVADRLLDGAVVKTVTFDQEQSQANRTEKALKQARDEGRIELPMLEMRTPTAHGEVRITSFDAPHRYADAYWRDSTIDGVRFDQSEIGRRLRSVTALDARPLYEREPTSLIYGAWDSHRKGRWPKFARLYTAVMYGTNPVFGARRGGRLDPVNLTGSVSSKDPVAWEYAAEGAKKTTGSRLSEIGHGNIAPNPVPGGVTVAEVRRMASISLAGLERLRFGDASPQAAQTARATLAALALAADRLAFARPSVWLRSGCDLAKMSEQVGLERPGGALNLIEVSASAAIDAFHELKEEAAKLGIEMASDVVLVEPIPSLRKAIEVTVAQAPTEEG</sequence>
<keyword evidence="2" id="KW-1185">Reference proteome</keyword>
<protein>
    <recommendedName>
        <fullName evidence="3">Type I-U CRISPR-associated protein Cas7</fullName>
    </recommendedName>
</protein>
<evidence type="ECO:0000313" key="2">
    <source>
        <dbReference type="Proteomes" id="UP000606172"/>
    </source>
</evidence>
<dbReference type="InterPro" id="IPR013403">
    <property type="entry name" value="CRISPR-assoc_prot_Csb1/Cas7u"/>
</dbReference>
<evidence type="ECO:0000313" key="1">
    <source>
        <dbReference type="EMBL" id="GII96337.1"/>
    </source>
</evidence>
<dbReference type="NCBIfam" id="TIGR02570">
    <property type="entry name" value="cas7_GSU0053"/>
    <property type="match status" value="1"/>
</dbReference>
<dbReference type="Pfam" id="PF09617">
    <property type="entry name" value="Cas_GSU0053"/>
    <property type="match status" value="1"/>
</dbReference>
<proteinExistence type="predicted"/>
<reference evidence="1" key="1">
    <citation type="submission" date="2021-01" db="EMBL/GenBank/DDBJ databases">
        <title>Whole genome shotgun sequence of Sinosporangium siamense NBRC 109515.</title>
        <authorList>
            <person name="Komaki H."/>
            <person name="Tamura T."/>
        </authorList>
    </citation>
    <scope>NUCLEOTIDE SEQUENCE</scope>
    <source>
        <strain evidence="1">NBRC 109515</strain>
    </source>
</reference>
<dbReference type="RefSeq" id="WP_373870228.1">
    <property type="nucleotide sequence ID" value="NZ_BOOW01000044.1"/>
</dbReference>
<dbReference type="AlphaFoldDB" id="A0A919RM59"/>
<organism evidence="1 2">
    <name type="scientific">Sinosporangium siamense</name>
    <dbReference type="NCBI Taxonomy" id="1367973"/>
    <lineage>
        <taxon>Bacteria</taxon>
        <taxon>Bacillati</taxon>
        <taxon>Actinomycetota</taxon>
        <taxon>Actinomycetes</taxon>
        <taxon>Streptosporangiales</taxon>
        <taxon>Streptosporangiaceae</taxon>
        <taxon>Sinosporangium</taxon>
    </lineage>
</organism>
<evidence type="ECO:0008006" key="3">
    <source>
        <dbReference type="Google" id="ProtNLM"/>
    </source>
</evidence>
<accession>A0A919RM59</accession>
<dbReference type="Proteomes" id="UP000606172">
    <property type="component" value="Unassembled WGS sequence"/>
</dbReference>
<dbReference type="EMBL" id="BOOW01000044">
    <property type="protein sequence ID" value="GII96337.1"/>
    <property type="molecule type" value="Genomic_DNA"/>
</dbReference>